<proteinExistence type="predicted"/>
<gene>
    <name evidence="2" type="ORF">K1I37_21410</name>
</gene>
<feature type="chain" id="PRO_5039615603" evidence="1">
    <location>
        <begin position="28"/>
        <end position="238"/>
    </location>
</feature>
<protein>
    <submittedName>
        <fullName evidence="2">Geobacillin-26 family protein</fullName>
    </submittedName>
</protein>
<reference evidence="3" key="1">
    <citation type="journal article" date="2022" name="G3 (Bethesda)">
        <title>Unveiling the complete genome sequence of Alicyclobacillus acidoterrestris DSM 3922T, a taint-producing strain.</title>
        <authorList>
            <person name="Leonardo I.C."/>
            <person name="Barreto Crespo M.T."/>
            <person name="Gaspar F.B."/>
        </authorList>
    </citation>
    <scope>NUCLEOTIDE SEQUENCE [LARGE SCALE GENOMIC DNA]</scope>
    <source>
        <strain evidence="3">DSM 3922</strain>
    </source>
</reference>
<dbReference type="EMBL" id="CP080468">
    <property type="protein sequence ID" value="UNO51026.1"/>
    <property type="molecule type" value="Genomic_DNA"/>
</dbReference>
<geneLocation type="plasmid" evidence="3">
    <name>pDSM3922.1</name>
</geneLocation>
<keyword evidence="2" id="KW-0614">Plasmid</keyword>
<evidence type="ECO:0000256" key="1">
    <source>
        <dbReference type="SAM" id="SignalP"/>
    </source>
</evidence>
<dbReference type="KEGG" id="aaco:K1I37_21410"/>
<keyword evidence="3" id="KW-1185">Reference proteome</keyword>
<keyword evidence="1" id="KW-0732">Signal</keyword>
<feature type="signal peptide" evidence="1">
    <location>
        <begin position="1"/>
        <end position="27"/>
    </location>
</feature>
<dbReference type="AlphaFoldDB" id="A0A9E6ZPW0"/>
<evidence type="ECO:0000313" key="3">
    <source>
        <dbReference type="Proteomes" id="UP000829401"/>
    </source>
</evidence>
<name>A0A9E6ZPW0_ALIAG</name>
<sequence>MRKKNLVMSGLSLVTASMMMTPITAFASTTPTNQVSTTTVAGQTLQVQTVTDNSSQRVVDVTSNGQSTVATFDKVKNVVTITSNGQTTTINLNNSPATGTTGTGIKPLYVSADTSEGWWGDYADESIYSSSSKYWSIGLGGHGTWSGYQSSKNASGLSTYQNAVGNTSNAEQDCYAAAAGAGVSGIIAIVTAPETAGASAVIAGVVAIGFGITCATFAGKAWTDHQEDISAYYNIPGV</sequence>
<organism evidence="2 3">
    <name type="scientific">Alicyclobacillus acidoterrestris (strain ATCC 49025 / DSM 3922 / CIP 106132 / NCIMB 13137 / GD3B)</name>
    <dbReference type="NCBI Taxonomy" id="1356854"/>
    <lineage>
        <taxon>Bacteria</taxon>
        <taxon>Bacillati</taxon>
        <taxon>Bacillota</taxon>
        <taxon>Bacilli</taxon>
        <taxon>Bacillales</taxon>
        <taxon>Alicyclobacillaceae</taxon>
        <taxon>Alicyclobacillus</taxon>
    </lineage>
</organism>
<dbReference type="NCBIfam" id="NF035925">
    <property type="entry name" value="Geo26A_fam"/>
    <property type="match status" value="1"/>
</dbReference>
<dbReference type="Proteomes" id="UP000829401">
    <property type="component" value="Plasmid pDSM3922.1"/>
</dbReference>
<evidence type="ECO:0000313" key="2">
    <source>
        <dbReference type="EMBL" id="UNO51026.1"/>
    </source>
</evidence>
<accession>A0A9E6ZPW0</accession>
<dbReference type="RefSeq" id="WP_031218411.1">
    <property type="nucleotide sequence ID" value="NZ_AURB01000122.1"/>
</dbReference>